<dbReference type="InterPro" id="IPR037066">
    <property type="entry name" value="Plug_dom_sf"/>
</dbReference>
<keyword evidence="2" id="KW-0998">Cell outer membrane</keyword>
<keyword evidence="2 3" id="KW-0812">Transmembrane</keyword>
<protein>
    <recommendedName>
        <fullName evidence="4">TonB-dependent receptor plug domain-containing protein</fullName>
    </recommendedName>
</protein>
<organism evidence="5 6">
    <name type="scientific">Pedobacter ginsengisoli</name>
    <dbReference type="NCBI Taxonomy" id="363852"/>
    <lineage>
        <taxon>Bacteria</taxon>
        <taxon>Pseudomonadati</taxon>
        <taxon>Bacteroidota</taxon>
        <taxon>Sphingobacteriia</taxon>
        <taxon>Sphingobacteriales</taxon>
        <taxon>Sphingobacteriaceae</taxon>
        <taxon>Pedobacter</taxon>
    </lineage>
</organism>
<dbReference type="Gene3D" id="2.170.130.10">
    <property type="entry name" value="TonB-dependent receptor, plug domain"/>
    <property type="match status" value="1"/>
</dbReference>
<feature type="transmembrane region" description="Helical" evidence="3">
    <location>
        <begin position="21"/>
        <end position="43"/>
    </location>
</feature>
<keyword evidence="3" id="KW-1133">Transmembrane helix</keyword>
<evidence type="ECO:0000256" key="2">
    <source>
        <dbReference type="PROSITE-ProRule" id="PRU01360"/>
    </source>
</evidence>
<dbReference type="EMBL" id="CP024091">
    <property type="protein sequence ID" value="ATP55270.1"/>
    <property type="molecule type" value="Genomic_DNA"/>
</dbReference>
<comment type="subcellular location">
    <subcellularLocation>
        <location evidence="2">Cell outer membrane</location>
        <topology evidence="2">Multi-pass membrane protein</topology>
    </subcellularLocation>
</comment>
<dbReference type="GO" id="GO:0009279">
    <property type="term" value="C:cell outer membrane"/>
    <property type="evidence" value="ECO:0007669"/>
    <property type="project" value="UniProtKB-SubCell"/>
</dbReference>
<reference evidence="5 6" key="1">
    <citation type="submission" date="2017-10" db="EMBL/GenBank/DDBJ databases">
        <title>Whole genome of Pedobacter ginsengisoli T01R-27 isolated from tomato rhizosphere.</title>
        <authorList>
            <person name="Weon H.-Y."/>
            <person name="Lee S.A."/>
            <person name="Sang M.K."/>
            <person name="Song J."/>
        </authorList>
    </citation>
    <scope>NUCLEOTIDE SEQUENCE [LARGE SCALE GENOMIC DNA]</scope>
    <source>
        <strain evidence="5 6">T01R-27</strain>
    </source>
</reference>
<dbReference type="SUPFAM" id="SSF49464">
    <property type="entry name" value="Carboxypeptidase regulatory domain-like"/>
    <property type="match status" value="1"/>
</dbReference>
<dbReference type="KEGG" id="pgs:CPT03_01720"/>
<dbReference type="Pfam" id="PF13715">
    <property type="entry name" value="CarbopepD_reg_2"/>
    <property type="match status" value="1"/>
</dbReference>
<keyword evidence="2" id="KW-0813">Transport</keyword>
<dbReference type="InterPro" id="IPR012910">
    <property type="entry name" value="Plug_dom"/>
</dbReference>
<dbReference type="OrthoDB" id="9768177at2"/>
<dbReference type="Proteomes" id="UP000223749">
    <property type="component" value="Chromosome"/>
</dbReference>
<comment type="similarity">
    <text evidence="2">Belongs to the TonB-dependent receptor family.</text>
</comment>
<dbReference type="GO" id="GO:0015344">
    <property type="term" value="F:siderophore uptake transmembrane transporter activity"/>
    <property type="evidence" value="ECO:0007669"/>
    <property type="project" value="TreeGrafter"/>
</dbReference>
<keyword evidence="2 3" id="KW-0472">Membrane</keyword>
<feature type="domain" description="TonB-dependent receptor plug" evidence="4">
    <location>
        <begin position="225"/>
        <end position="359"/>
    </location>
</feature>
<keyword evidence="1" id="KW-0732">Signal</keyword>
<dbReference type="GO" id="GO:0044718">
    <property type="term" value="P:siderophore transmembrane transport"/>
    <property type="evidence" value="ECO:0007669"/>
    <property type="project" value="TreeGrafter"/>
</dbReference>
<dbReference type="Gene3D" id="2.60.40.1120">
    <property type="entry name" value="Carboxypeptidase-like, regulatory domain"/>
    <property type="match status" value="1"/>
</dbReference>
<dbReference type="InterPro" id="IPR023997">
    <property type="entry name" value="TonB-dep_OMP_SusC/RagA_CS"/>
</dbReference>
<dbReference type="SUPFAM" id="SSF56935">
    <property type="entry name" value="Porins"/>
    <property type="match status" value="1"/>
</dbReference>
<dbReference type="Gene3D" id="3.55.50.30">
    <property type="match status" value="1"/>
</dbReference>
<dbReference type="Pfam" id="PF07715">
    <property type="entry name" value="Plug"/>
    <property type="match status" value="1"/>
</dbReference>
<dbReference type="PANTHER" id="PTHR30069:SF29">
    <property type="entry name" value="HEMOGLOBIN AND HEMOGLOBIN-HAPTOGLOBIN-BINDING PROTEIN 1-RELATED"/>
    <property type="match status" value="1"/>
</dbReference>
<dbReference type="InterPro" id="IPR008969">
    <property type="entry name" value="CarboxyPept-like_regulatory"/>
</dbReference>
<evidence type="ECO:0000256" key="3">
    <source>
        <dbReference type="SAM" id="Phobius"/>
    </source>
</evidence>
<name>A0A2D1U0Z7_9SPHI</name>
<evidence type="ECO:0000256" key="1">
    <source>
        <dbReference type="ARBA" id="ARBA00022729"/>
    </source>
</evidence>
<sequence length="391" mass="42269">MYTIYDNNRCTNKHRLSKILLVMKLSIFILIASLMQVSAAGFAQKITLSQDKASLKQIFAEIKKQIGYDVFYQAGKVKEDKVIKANFLNTPLEQVMEKCLEGQPLSFTIDEKTVLIKEKEPTFLERLADRWAAIDVHGRVVDQEGKPLSGATVKFKGTGKSVSTNAKGEFYIEKIEEGAILVVSFIGYQNKEVTSQKEMGNIILQQSDSKLDEVQVIAYGTTTQRLSTGNISTVRAADIEKQPVTNPLLALQGRVTGVLITQNNGMSGSGVTVRIQGQNSIGKGNDPFFVIDGVPYVSQMLSTVRGGPLGGSGGADLGQGGPLGGSPLTYINPLDIENIEVLKDADATAIYGSRAANGAILITTKKAKAGDLTIGLNMYNGWGSFQGSWVY</sequence>
<dbReference type="InterPro" id="IPR039426">
    <property type="entry name" value="TonB-dep_rcpt-like"/>
</dbReference>
<gene>
    <name evidence="5" type="ORF">CPT03_01720</name>
</gene>
<evidence type="ECO:0000313" key="6">
    <source>
        <dbReference type="Proteomes" id="UP000223749"/>
    </source>
</evidence>
<evidence type="ECO:0000259" key="4">
    <source>
        <dbReference type="Pfam" id="PF07715"/>
    </source>
</evidence>
<dbReference type="NCBIfam" id="TIGR04057">
    <property type="entry name" value="SusC_RagA_signa"/>
    <property type="match status" value="1"/>
</dbReference>
<proteinExistence type="inferred from homology"/>
<evidence type="ECO:0000313" key="5">
    <source>
        <dbReference type="EMBL" id="ATP55270.1"/>
    </source>
</evidence>
<dbReference type="AlphaFoldDB" id="A0A2D1U0Z7"/>
<dbReference type="PANTHER" id="PTHR30069">
    <property type="entry name" value="TONB-DEPENDENT OUTER MEMBRANE RECEPTOR"/>
    <property type="match status" value="1"/>
</dbReference>
<keyword evidence="2" id="KW-1134">Transmembrane beta strand</keyword>
<keyword evidence="6" id="KW-1185">Reference proteome</keyword>
<accession>A0A2D1U0Z7</accession>
<dbReference type="PROSITE" id="PS52016">
    <property type="entry name" value="TONB_DEPENDENT_REC_3"/>
    <property type="match status" value="1"/>
</dbReference>